<feature type="compositionally biased region" description="Polar residues" evidence="1">
    <location>
        <begin position="565"/>
        <end position="579"/>
    </location>
</feature>
<dbReference type="Pfam" id="PF07059">
    <property type="entry name" value="EDR2_C"/>
    <property type="match status" value="1"/>
</dbReference>
<evidence type="ECO:0000313" key="4">
    <source>
        <dbReference type="EMBL" id="CAE0721434.1"/>
    </source>
</evidence>
<organism evidence="4">
    <name type="scientific">Pseudo-nitzschia australis</name>
    <dbReference type="NCBI Taxonomy" id="44445"/>
    <lineage>
        <taxon>Eukaryota</taxon>
        <taxon>Sar</taxon>
        <taxon>Stramenopiles</taxon>
        <taxon>Ochrophyta</taxon>
        <taxon>Bacillariophyta</taxon>
        <taxon>Bacillariophyceae</taxon>
        <taxon>Bacillariophycidae</taxon>
        <taxon>Bacillariales</taxon>
        <taxon>Bacillariaceae</taxon>
        <taxon>Pseudo-nitzschia</taxon>
    </lineage>
</organism>
<dbReference type="PANTHER" id="PTHR12136">
    <property type="entry name" value="ENHANCED DISEASE RESISTANCE-RELATED"/>
    <property type="match status" value="1"/>
</dbReference>
<protein>
    <recommendedName>
        <fullName evidence="2">PH domain-containing protein</fullName>
    </recommendedName>
</protein>
<evidence type="ECO:0000259" key="2">
    <source>
        <dbReference type="PROSITE" id="PS50003"/>
    </source>
</evidence>
<feature type="compositionally biased region" description="Basic and acidic residues" evidence="1">
    <location>
        <begin position="11"/>
        <end position="26"/>
    </location>
</feature>
<proteinExistence type="predicted"/>
<dbReference type="InterPro" id="IPR001849">
    <property type="entry name" value="PH_domain"/>
</dbReference>
<dbReference type="PROSITE" id="PS50003">
    <property type="entry name" value="PH_DOMAIN"/>
    <property type="match status" value="1"/>
</dbReference>
<feature type="region of interest" description="Disordered" evidence="1">
    <location>
        <begin position="564"/>
        <end position="591"/>
    </location>
</feature>
<evidence type="ECO:0000256" key="1">
    <source>
        <dbReference type="SAM" id="MobiDB-lite"/>
    </source>
</evidence>
<feature type="compositionally biased region" description="Polar residues" evidence="1">
    <location>
        <begin position="418"/>
        <end position="427"/>
    </location>
</feature>
<accession>A0A6V0ADX3</accession>
<dbReference type="PANTHER" id="PTHR12136:SF41">
    <property type="entry name" value="PLECKSTRIN HOMOLOGY (PH) AND LIPID-BINDING START DOMAINS-CONTAINING PROTEIN"/>
    <property type="match status" value="1"/>
</dbReference>
<reference evidence="4" key="1">
    <citation type="submission" date="2021-01" db="EMBL/GenBank/DDBJ databases">
        <authorList>
            <person name="Corre E."/>
            <person name="Pelletier E."/>
            <person name="Niang G."/>
            <person name="Scheremetjew M."/>
            <person name="Finn R."/>
            <person name="Kale V."/>
            <person name="Holt S."/>
            <person name="Cochrane G."/>
            <person name="Meng A."/>
            <person name="Brown T."/>
            <person name="Cohen L."/>
        </authorList>
    </citation>
    <scope>NUCLEOTIDE SEQUENCE</scope>
    <source>
        <strain evidence="4">10249 10 AB</strain>
    </source>
</reference>
<feature type="region of interest" description="Disordered" evidence="1">
    <location>
        <begin position="1"/>
        <end position="26"/>
    </location>
</feature>
<feature type="domain" description="PH" evidence="2">
    <location>
        <begin position="25"/>
        <end position="189"/>
    </location>
</feature>
<evidence type="ECO:0000313" key="3">
    <source>
        <dbReference type="EMBL" id="CAE0721432.1"/>
    </source>
</evidence>
<dbReference type="EMBL" id="HBIX01020116">
    <property type="protein sequence ID" value="CAE0721434.1"/>
    <property type="molecule type" value="Transcribed_RNA"/>
</dbReference>
<dbReference type="InterPro" id="IPR045096">
    <property type="entry name" value="EDR2-like"/>
</dbReference>
<feature type="compositionally biased region" description="Polar residues" evidence="1">
    <location>
        <begin position="235"/>
        <end position="247"/>
    </location>
</feature>
<feature type="compositionally biased region" description="Low complexity" evidence="1">
    <location>
        <begin position="580"/>
        <end position="589"/>
    </location>
</feature>
<dbReference type="AlphaFoldDB" id="A0A6V0ADX3"/>
<dbReference type="EMBL" id="HBIX01020114">
    <property type="protein sequence ID" value="CAE0721432.1"/>
    <property type="molecule type" value="Transcribed_RNA"/>
</dbReference>
<sequence>MSSSPVILLEPTKHTPRNEGRRDPAIRHSGRAHIRGKIRRVWRPRYLELCDSGFIRYYELPPLADVTMPEEADWQHVNMVIKDTLIIHHARIIDVTTLRDLHVGLPRGSYGFLFRGQRIGGNLSNTINFDFEVDHQQNAFVDMQRDTAGNACSAYPVGKEVNPPREYFCAVSTLEEAQSWVIALKWSVEACQKTLQRLDPLNQSDSDKNNESDDLCVTNLMKIGDGKKEEKESIDSNNGRRGNKTQCVSPKVMNHTRSRSGRILVTKVCDFRIIRVAPFLRWDVAYEVALLLVENNKDKVEERRILVTVQQLDAMLIDMSTSMRNRASLLDALRRQTGELPRFRSHGGKDGKRCNAQTIEASMEKLNAILRALAMEAAAVNSQPMRHLFGLDVNRPEIEEIPWWKPQRKSSHEYGSGRSKTTTSNKSTAPVLYRQMRSIPSALKVDDYVRQWLARPPNSLSSLDMASRFHFESQIWLLQRPWSLVGGLGVVLPLMYSVSRNYEHNMMSVTMRFDVLALTWGAAYWAGQQKGITAQQRKSRYQHSSQRHSRNLVPVSRPRKAIGSQAMNRQENVPNPNLVTTSGTDSSSTVAAEGDVITSVSSDEYICDDGDDLDYLDEEVEIDGNSNVGKLSSPIPKYPDNDGLSCWSEPPDPAIFHVRGSTYLQDRVKVPSGTAPFKCRGVDLWLTDNPERHIARHPSVLGGELHNEDTFLVNFLLPFGNFVAYFSVPPLPEFPNKQVANVWSSFVDGDQQYRDARLKLLPIVMEGPWIVKAAVGNGKSPALLGKVIPLQYFFRKPKGTKKGVYEVDVIITASSIAKGILSVVKGHAKSLSIAFALIIEAAKEEELPETALCSFQIHALNLDDCPRLPDLNLDDVK</sequence>
<feature type="region of interest" description="Disordered" evidence="1">
    <location>
        <begin position="227"/>
        <end position="247"/>
    </location>
</feature>
<feature type="region of interest" description="Disordered" evidence="1">
    <location>
        <begin position="408"/>
        <end position="427"/>
    </location>
</feature>
<dbReference type="InterPro" id="IPR009769">
    <property type="entry name" value="EDR2_C"/>
</dbReference>
<name>A0A6V0ADX3_9STRA</name>
<gene>
    <name evidence="3" type="ORF">PAUS00366_LOCUS14187</name>
    <name evidence="4" type="ORF">PAUS00366_LOCUS14189</name>
</gene>